<feature type="domain" description="Polysaccharide chain length determinant N-terminal" evidence="18">
    <location>
        <begin position="12"/>
        <end position="104"/>
    </location>
</feature>
<dbReference type="AlphaFoldDB" id="A0A932CP19"/>
<comment type="catalytic activity">
    <reaction evidence="15">
        <text>L-tyrosyl-[protein] + ATP = O-phospho-L-tyrosyl-[protein] + ADP + H(+)</text>
        <dbReference type="Rhea" id="RHEA:10596"/>
        <dbReference type="Rhea" id="RHEA-COMP:10136"/>
        <dbReference type="Rhea" id="RHEA-COMP:20101"/>
        <dbReference type="ChEBI" id="CHEBI:15378"/>
        <dbReference type="ChEBI" id="CHEBI:30616"/>
        <dbReference type="ChEBI" id="CHEBI:46858"/>
        <dbReference type="ChEBI" id="CHEBI:61978"/>
        <dbReference type="ChEBI" id="CHEBI:456216"/>
        <dbReference type="EC" id="2.7.10.2"/>
    </reaction>
</comment>
<comment type="similarity">
    <text evidence="2">Belongs to the CpsD/CapB family.</text>
</comment>
<feature type="coiled-coil region" evidence="16">
    <location>
        <begin position="368"/>
        <end position="395"/>
    </location>
</feature>
<dbReference type="FunFam" id="3.40.50.300:FF:000527">
    <property type="entry name" value="Tyrosine-protein kinase etk"/>
    <property type="match status" value="1"/>
</dbReference>
<evidence type="ECO:0000259" key="18">
    <source>
        <dbReference type="Pfam" id="PF02706"/>
    </source>
</evidence>
<dbReference type="InterPro" id="IPR005702">
    <property type="entry name" value="Wzc-like_C"/>
</dbReference>
<keyword evidence="14" id="KW-0829">Tyrosine-protein kinase</keyword>
<keyword evidence="16" id="KW-0175">Coiled coil</keyword>
<evidence type="ECO:0000256" key="1">
    <source>
        <dbReference type="ARBA" id="ARBA00004429"/>
    </source>
</evidence>
<evidence type="ECO:0000256" key="3">
    <source>
        <dbReference type="ARBA" id="ARBA00008883"/>
    </source>
</evidence>
<evidence type="ECO:0000256" key="8">
    <source>
        <dbReference type="ARBA" id="ARBA00022692"/>
    </source>
</evidence>
<dbReference type="SUPFAM" id="SSF52540">
    <property type="entry name" value="P-loop containing nucleoside triphosphate hydrolases"/>
    <property type="match status" value="1"/>
</dbReference>
<evidence type="ECO:0000259" key="20">
    <source>
        <dbReference type="Pfam" id="PF13807"/>
    </source>
</evidence>
<keyword evidence="9" id="KW-0547">Nucleotide-binding</keyword>
<dbReference type="InterPro" id="IPR025669">
    <property type="entry name" value="AAA_dom"/>
</dbReference>
<dbReference type="Gene3D" id="3.40.50.300">
    <property type="entry name" value="P-loop containing nucleotide triphosphate hydrolases"/>
    <property type="match status" value="1"/>
</dbReference>
<evidence type="ECO:0000313" key="22">
    <source>
        <dbReference type="Proteomes" id="UP000769766"/>
    </source>
</evidence>
<dbReference type="InterPro" id="IPR003856">
    <property type="entry name" value="LPS_length_determ_N"/>
</dbReference>
<gene>
    <name evidence="21" type="ORF">HYY20_08630</name>
</gene>
<dbReference type="PANTHER" id="PTHR32309">
    <property type="entry name" value="TYROSINE-PROTEIN KINASE"/>
    <property type="match status" value="1"/>
</dbReference>
<keyword evidence="7 21" id="KW-0808">Transferase</keyword>
<dbReference type="InterPro" id="IPR032807">
    <property type="entry name" value="GNVR"/>
</dbReference>
<evidence type="ECO:0000256" key="6">
    <source>
        <dbReference type="ARBA" id="ARBA00022519"/>
    </source>
</evidence>
<keyword evidence="5" id="KW-1003">Cell membrane</keyword>
<dbReference type="GO" id="GO:0005524">
    <property type="term" value="F:ATP binding"/>
    <property type="evidence" value="ECO:0007669"/>
    <property type="project" value="UniProtKB-KW"/>
</dbReference>
<keyword evidence="6" id="KW-0997">Cell inner membrane</keyword>
<feature type="domain" description="Tyrosine-protein kinase G-rich" evidence="20">
    <location>
        <begin position="402"/>
        <end position="472"/>
    </location>
</feature>
<protein>
    <recommendedName>
        <fullName evidence="4">non-specific protein-tyrosine kinase</fullName>
        <ecNumber evidence="4">2.7.10.2</ecNumber>
    </recommendedName>
</protein>
<dbReference type="GO" id="GO:0042802">
    <property type="term" value="F:identical protein binding"/>
    <property type="evidence" value="ECO:0007669"/>
    <property type="project" value="UniProtKB-ARBA"/>
</dbReference>
<organism evidence="21 22">
    <name type="scientific">Tectimicrobiota bacterium</name>
    <dbReference type="NCBI Taxonomy" id="2528274"/>
    <lineage>
        <taxon>Bacteria</taxon>
        <taxon>Pseudomonadati</taxon>
        <taxon>Nitrospinota/Tectimicrobiota group</taxon>
        <taxon>Candidatus Tectimicrobiota</taxon>
    </lineage>
</organism>
<keyword evidence="12 17" id="KW-1133">Transmembrane helix</keyword>
<reference evidence="21" key="1">
    <citation type="submission" date="2020-07" db="EMBL/GenBank/DDBJ databases">
        <title>Huge and variable diversity of episymbiotic CPR bacteria and DPANN archaea in groundwater ecosystems.</title>
        <authorList>
            <person name="He C.Y."/>
            <person name="Keren R."/>
            <person name="Whittaker M."/>
            <person name="Farag I.F."/>
            <person name="Doudna J."/>
            <person name="Cate J.H.D."/>
            <person name="Banfield J.F."/>
        </authorList>
    </citation>
    <scope>NUCLEOTIDE SEQUENCE</scope>
    <source>
        <strain evidence="21">NC_groundwater_672_Ag_B-0.1um_62_36</strain>
    </source>
</reference>
<evidence type="ECO:0000256" key="15">
    <source>
        <dbReference type="ARBA" id="ARBA00051245"/>
    </source>
</evidence>
<evidence type="ECO:0000259" key="19">
    <source>
        <dbReference type="Pfam" id="PF13614"/>
    </source>
</evidence>
<comment type="caution">
    <text evidence="21">The sequence shown here is derived from an EMBL/GenBank/DDBJ whole genome shotgun (WGS) entry which is preliminary data.</text>
</comment>
<evidence type="ECO:0000256" key="7">
    <source>
        <dbReference type="ARBA" id="ARBA00022679"/>
    </source>
</evidence>
<keyword evidence="11" id="KW-0067">ATP-binding</keyword>
<dbReference type="EMBL" id="JACPRF010000263">
    <property type="protein sequence ID" value="MBI2876933.1"/>
    <property type="molecule type" value="Genomic_DNA"/>
</dbReference>
<evidence type="ECO:0000256" key="13">
    <source>
        <dbReference type="ARBA" id="ARBA00023136"/>
    </source>
</evidence>
<dbReference type="GO" id="GO:0005886">
    <property type="term" value="C:plasma membrane"/>
    <property type="evidence" value="ECO:0007669"/>
    <property type="project" value="UniProtKB-SubCell"/>
</dbReference>
<evidence type="ECO:0000256" key="5">
    <source>
        <dbReference type="ARBA" id="ARBA00022475"/>
    </source>
</evidence>
<keyword evidence="10" id="KW-0418">Kinase</keyword>
<dbReference type="Proteomes" id="UP000769766">
    <property type="component" value="Unassembled WGS sequence"/>
</dbReference>
<keyword evidence="8 17" id="KW-0812">Transmembrane</keyword>
<evidence type="ECO:0000256" key="12">
    <source>
        <dbReference type="ARBA" id="ARBA00022989"/>
    </source>
</evidence>
<evidence type="ECO:0000256" key="17">
    <source>
        <dbReference type="SAM" id="Phobius"/>
    </source>
</evidence>
<comment type="subcellular location">
    <subcellularLocation>
        <location evidence="1">Cell inner membrane</location>
        <topology evidence="1">Multi-pass membrane protein</topology>
    </subcellularLocation>
</comment>
<dbReference type="EC" id="2.7.10.2" evidence="4"/>
<dbReference type="GO" id="GO:0004715">
    <property type="term" value="F:non-membrane spanning protein tyrosine kinase activity"/>
    <property type="evidence" value="ECO:0007669"/>
    <property type="project" value="UniProtKB-EC"/>
</dbReference>
<feature type="transmembrane region" description="Helical" evidence="17">
    <location>
        <begin position="28"/>
        <end position="46"/>
    </location>
</feature>
<feature type="domain" description="AAA" evidence="19">
    <location>
        <begin position="554"/>
        <end position="673"/>
    </location>
</feature>
<evidence type="ECO:0000256" key="4">
    <source>
        <dbReference type="ARBA" id="ARBA00011903"/>
    </source>
</evidence>
<evidence type="ECO:0000256" key="2">
    <source>
        <dbReference type="ARBA" id="ARBA00007316"/>
    </source>
</evidence>
<evidence type="ECO:0000313" key="21">
    <source>
        <dbReference type="EMBL" id="MBI2876933.1"/>
    </source>
</evidence>
<dbReference type="InterPro" id="IPR027417">
    <property type="entry name" value="P-loop_NTPase"/>
</dbReference>
<dbReference type="Pfam" id="PF13807">
    <property type="entry name" value="GNVR"/>
    <property type="match status" value="1"/>
</dbReference>
<dbReference type="CDD" id="cd05387">
    <property type="entry name" value="BY-kinase"/>
    <property type="match status" value="1"/>
</dbReference>
<accession>A0A932CP19</accession>
<dbReference type="InterPro" id="IPR050445">
    <property type="entry name" value="Bact_polysacc_biosynth/exp"/>
</dbReference>
<sequence length="755" mass="85504">MAMDNELNSPEEEIHLRDYLKVIQKRKWTIISFFAILVITVTISTLKARPVYRATVQLLIEKENPNVVEFRQVMEVNSVDLDYYQTQYKILESRSLAKQVIDTLHLKDHPEFAPKPQEKGWSPLSLLTHLSSLLQPAKPHPGGAVAINSIRESRLIDTFLARLKVEPVRSSRLVKVSYQGYDPTLITDISNTLARLYIEQSLHNKFSASQEATSWLSRELTGLKKKMETSQIALQRYKAQHSIVSLTPLEDGGQGGGENIVAQKLAELTSELTKARTERIGLETLYRQVQGLSARPEMIESVSAVNNNALIKDLKTQYVRLIGEFSELSKKYGEKHPRMIQLDTELETIREKISLEVKKVAKGIEIEYQVARSREETLRQALEEQKQEATDLNQKSIEYSILKREADSNQQLYDSLLKRMKEATLTTELKTSNIRIVDPAEIPERPIKPKKQLNILLAMITGLMLGVGLAFFFEYLDNTVKTPEEVERYLGIPFLGPVGRFKTNGKSTGSELVVLEDPRSNIAEGLRNIRTNLLFASPEVSQKVLMVTSSAASEGKTVVIANLAAVLAQTGKRVLLIDADLRKPRINRVFGLPREPGLSNLLIGEATLDSVLQKTEVESLQVIPAGPIPPNPSELLGLPKLERIIQEARERFDIILFDSPPVMSVTDPLVLASRLDGVVLVVRGGHTPRDPIRRVISQLSDVNAKMLGVVLNNIDFRKERYYYQYYYRYYYSYYEEDRSNGKQKRRHKTAKSAKE</sequence>
<evidence type="ECO:0000256" key="9">
    <source>
        <dbReference type="ARBA" id="ARBA00022741"/>
    </source>
</evidence>
<dbReference type="NCBIfam" id="TIGR01007">
    <property type="entry name" value="eps_fam"/>
    <property type="match status" value="1"/>
</dbReference>
<keyword evidence="13 17" id="KW-0472">Membrane</keyword>
<comment type="similarity">
    <text evidence="3">Belongs to the etk/wzc family.</text>
</comment>
<name>A0A932CP19_UNCTE</name>
<evidence type="ECO:0000256" key="16">
    <source>
        <dbReference type="SAM" id="Coils"/>
    </source>
</evidence>
<proteinExistence type="inferred from homology"/>
<dbReference type="Pfam" id="PF13614">
    <property type="entry name" value="AAA_31"/>
    <property type="match status" value="1"/>
</dbReference>
<dbReference type="Pfam" id="PF02706">
    <property type="entry name" value="Wzz"/>
    <property type="match status" value="1"/>
</dbReference>
<feature type="transmembrane region" description="Helical" evidence="17">
    <location>
        <begin position="453"/>
        <end position="473"/>
    </location>
</feature>
<dbReference type="PANTHER" id="PTHR32309:SF13">
    <property type="entry name" value="FERRIC ENTEROBACTIN TRANSPORT PROTEIN FEPE"/>
    <property type="match status" value="1"/>
</dbReference>
<evidence type="ECO:0000256" key="11">
    <source>
        <dbReference type="ARBA" id="ARBA00022840"/>
    </source>
</evidence>
<evidence type="ECO:0000256" key="14">
    <source>
        <dbReference type="ARBA" id="ARBA00023137"/>
    </source>
</evidence>
<evidence type="ECO:0000256" key="10">
    <source>
        <dbReference type="ARBA" id="ARBA00022777"/>
    </source>
</evidence>